<keyword evidence="5 8" id="KW-0339">Growth factor</keyword>
<protein>
    <recommendedName>
        <fullName evidence="10">TGF-beta family profile domain-containing protein</fullName>
    </recommendedName>
</protein>
<dbReference type="GO" id="GO:0005125">
    <property type="term" value="F:cytokine activity"/>
    <property type="evidence" value="ECO:0007669"/>
    <property type="project" value="TreeGrafter"/>
</dbReference>
<dbReference type="Gene3D" id="2.10.90.10">
    <property type="entry name" value="Cystine-knot cytokines"/>
    <property type="match status" value="1"/>
</dbReference>
<dbReference type="PANTHER" id="PTHR11848">
    <property type="entry name" value="TGF-BETA FAMILY"/>
    <property type="match status" value="1"/>
</dbReference>
<evidence type="ECO:0000256" key="9">
    <source>
        <dbReference type="SAM" id="MobiDB-lite"/>
    </source>
</evidence>
<dbReference type="SUPFAM" id="SSF57501">
    <property type="entry name" value="Cystine-knot cytokines"/>
    <property type="match status" value="1"/>
</dbReference>
<sequence length="466" mass="52824">MAALVGELPVLAAALEYSEGSGSATLRSPTSRSANWSLNESGPKFAHGRLTSTLSFPDAEPHYALKTLPTLMEQEMRSTTPSPSPSSNPHIQPGPPEYFLHLYRSTANSDGMIGADAPYFADSVIGYLDMNPHDQRHYLFSVAKPPGASTVLGAELHLYRIPERRGYLDGQRTRRNTRQQRSDLILLKIYFTESSSTKEQVVMRLLDARWLSASTYGWIVFNLTYALQYWLRSPNTPHLGFVLMAYRPDGSVIQGSERFNIAQRGVLPDRFQPSLVVYYKNAETEPVGLKTKGLFKLATDFATQSPTRHIKMYGREYYLDQPTNRTVRSKKKPARAPVFRRLPRAARRQQLLKHVQRPQAAYCRLQPMVVKFADIGWNKWIISPSQYDAGLCTGKCRFPLGQELFPTNHAVVQSIWHHVHRPDSPVPRPCCVPHELVALPMLYFESENNVVLRRYENMIVKSCGCK</sequence>
<evidence type="ECO:0000256" key="1">
    <source>
        <dbReference type="ARBA" id="ARBA00004613"/>
    </source>
</evidence>
<keyword evidence="3" id="KW-0964">Secreted</keyword>
<dbReference type="CDD" id="cd13756">
    <property type="entry name" value="TGF_beta_BMPs_GDFs"/>
    <property type="match status" value="1"/>
</dbReference>
<evidence type="ECO:0000256" key="5">
    <source>
        <dbReference type="ARBA" id="ARBA00023030"/>
    </source>
</evidence>
<evidence type="ECO:0000256" key="4">
    <source>
        <dbReference type="ARBA" id="ARBA00022729"/>
    </source>
</evidence>
<comment type="similarity">
    <text evidence="2 8">Belongs to the TGF-beta family.</text>
</comment>
<dbReference type="InterPro" id="IPR017948">
    <property type="entry name" value="TGFb_CS"/>
</dbReference>
<comment type="subcellular location">
    <subcellularLocation>
        <location evidence="1">Secreted</location>
    </subcellularLocation>
</comment>
<organism evidence="11">
    <name type="scientific">Schistocephalus solidus</name>
    <name type="common">Tapeworm</name>
    <dbReference type="NCBI Taxonomy" id="70667"/>
    <lineage>
        <taxon>Eukaryota</taxon>
        <taxon>Metazoa</taxon>
        <taxon>Spiralia</taxon>
        <taxon>Lophotrochozoa</taxon>
        <taxon>Platyhelminthes</taxon>
        <taxon>Cestoda</taxon>
        <taxon>Eucestoda</taxon>
        <taxon>Diphyllobothriidea</taxon>
        <taxon>Diphyllobothriidae</taxon>
        <taxon>Schistocephalus</taxon>
    </lineage>
</organism>
<dbReference type="InterPro" id="IPR001111">
    <property type="entry name" value="TGF-b_propeptide"/>
</dbReference>
<name>A0A0X3PXX6_SCHSO</name>
<keyword evidence="4" id="KW-0732">Signal</keyword>
<dbReference type="AlphaFoldDB" id="A0A0X3PXX6"/>
<dbReference type="EMBL" id="GEEE01006502">
    <property type="protein sequence ID" value="JAP56723.1"/>
    <property type="molecule type" value="Transcribed_RNA"/>
</dbReference>
<dbReference type="PROSITE" id="PS51362">
    <property type="entry name" value="TGF_BETA_2"/>
    <property type="match status" value="1"/>
</dbReference>
<dbReference type="InterPro" id="IPR001839">
    <property type="entry name" value="TGF-b_C"/>
</dbReference>
<dbReference type="PANTHER" id="PTHR11848:SF308">
    <property type="entry name" value="BMP-LIKE PROTEIN UNC-129"/>
    <property type="match status" value="1"/>
</dbReference>
<dbReference type="GO" id="GO:0008083">
    <property type="term" value="F:growth factor activity"/>
    <property type="evidence" value="ECO:0007669"/>
    <property type="project" value="UniProtKB-KW"/>
</dbReference>
<evidence type="ECO:0000256" key="8">
    <source>
        <dbReference type="RuleBase" id="RU000354"/>
    </source>
</evidence>
<accession>A0A0X3PXX6</accession>
<dbReference type="Gene3D" id="2.60.120.970">
    <property type="match status" value="1"/>
</dbReference>
<dbReference type="InterPro" id="IPR029034">
    <property type="entry name" value="Cystine-knot_cytokine"/>
</dbReference>
<keyword evidence="6" id="KW-1015">Disulfide bond</keyword>
<keyword evidence="7" id="KW-0325">Glycoprotein</keyword>
<evidence type="ECO:0000256" key="2">
    <source>
        <dbReference type="ARBA" id="ARBA00006656"/>
    </source>
</evidence>
<dbReference type="SMART" id="SM00204">
    <property type="entry name" value="TGFB"/>
    <property type="match status" value="1"/>
</dbReference>
<evidence type="ECO:0000256" key="7">
    <source>
        <dbReference type="ARBA" id="ARBA00023180"/>
    </source>
</evidence>
<feature type="region of interest" description="Disordered" evidence="9">
    <location>
        <begin position="74"/>
        <end position="95"/>
    </location>
</feature>
<feature type="domain" description="TGF-beta family profile" evidence="10">
    <location>
        <begin position="341"/>
        <end position="466"/>
    </location>
</feature>
<dbReference type="PROSITE" id="PS00250">
    <property type="entry name" value="TGF_BETA_1"/>
    <property type="match status" value="1"/>
</dbReference>
<reference evidence="11" key="1">
    <citation type="submission" date="2016-01" db="EMBL/GenBank/DDBJ databases">
        <title>Reference transcriptome for the parasite Schistocephalus solidus: insights into the molecular evolution of parasitism.</title>
        <authorList>
            <person name="Hebert F.O."/>
            <person name="Grambauer S."/>
            <person name="Barber I."/>
            <person name="Landry C.R."/>
            <person name="Aubin-Horth N."/>
        </authorList>
    </citation>
    <scope>NUCLEOTIDE SEQUENCE</scope>
</reference>
<dbReference type="GO" id="GO:0005615">
    <property type="term" value="C:extracellular space"/>
    <property type="evidence" value="ECO:0007669"/>
    <property type="project" value="TreeGrafter"/>
</dbReference>
<dbReference type="Pfam" id="PF00019">
    <property type="entry name" value="TGF_beta"/>
    <property type="match status" value="1"/>
</dbReference>
<evidence type="ECO:0000259" key="10">
    <source>
        <dbReference type="PROSITE" id="PS51362"/>
    </source>
</evidence>
<feature type="compositionally biased region" description="Pro residues" evidence="9">
    <location>
        <begin position="82"/>
        <end position="95"/>
    </location>
</feature>
<dbReference type="InterPro" id="IPR015615">
    <property type="entry name" value="TGF-beta-rel"/>
</dbReference>
<proteinExistence type="inferred from homology"/>
<evidence type="ECO:0000256" key="3">
    <source>
        <dbReference type="ARBA" id="ARBA00022525"/>
    </source>
</evidence>
<evidence type="ECO:0000313" key="11">
    <source>
        <dbReference type="EMBL" id="JAP56723.1"/>
    </source>
</evidence>
<dbReference type="FunFam" id="2.10.90.10:FF:000001">
    <property type="entry name" value="Bone morphogenetic protein 4"/>
    <property type="match status" value="1"/>
</dbReference>
<dbReference type="Pfam" id="PF00688">
    <property type="entry name" value="TGFb_propeptide"/>
    <property type="match status" value="1"/>
</dbReference>
<gene>
    <name evidence="11" type="ORF">TR165772</name>
</gene>
<evidence type="ECO:0000256" key="6">
    <source>
        <dbReference type="ARBA" id="ARBA00023157"/>
    </source>
</evidence>